<protein>
    <recommendedName>
        <fullName evidence="2">Protein kinase domain-containing protein</fullName>
    </recommendedName>
</protein>
<dbReference type="Ensembl" id="ENSSVLT00005011049.1">
    <property type="protein sequence ID" value="ENSSVLP00005009978.1"/>
    <property type="gene ID" value="ENSSVLG00005007982.1"/>
</dbReference>
<dbReference type="GO" id="GO:0004672">
    <property type="term" value="F:protein kinase activity"/>
    <property type="evidence" value="ECO:0007669"/>
    <property type="project" value="InterPro"/>
</dbReference>
<reference evidence="3" key="1">
    <citation type="submission" date="2025-05" db="UniProtKB">
        <authorList>
            <consortium name="Ensembl"/>
        </authorList>
    </citation>
    <scope>IDENTIFICATION</scope>
</reference>
<dbReference type="Ensembl" id="ENSSVLT00005010962.1">
    <property type="protein sequence ID" value="ENSSVLP00005009898.1"/>
    <property type="gene ID" value="ENSSVLG00005007925.1"/>
</dbReference>
<dbReference type="PROSITE" id="PS50011">
    <property type="entry name" value="PROTEIN_KINASE_DOM"/>
    <property type="match status" value="1"/>
</dbReference>
<evidence type="ECO:0000256" key="1">
    <source>
        <dbReference type="PROSITE-ProRule" id="PRU10141"/>
    </source>
</evidence>
<feature type="binding site" evidence="1">
    <location>
        <position position="42"/>
    </location>
    <ligand>
        <name>ATP</name>
        <dbReference type="ChEBI" id="CHEBI:30616"/>
    </ligand>
</feature>
<keyword evidence="1" id="KW-0547">Nucleotide-binding</keyword>
<dbReference type="Ensembl" id="ENSSVLT00005011000.1">
    <property type="protein sequence ID" value="ENSSVLP00005009932.1"/>
    <property type="gene ID" value="ENSSVLG00005007950.1"/>
</dbReference>
<evidence type="ECO:0000313" key="4">
    <source>
        <dbReference type="Proteomes" id="UP000694564"/>
    </source>
</evidence>
<dbReference type="Gene3D" id="3.30.200.20">
    <property type="entry name" value="Phosphorylase Kinase, domain 1"/>
    <property type="match status" value="1"/>
</dbReference>
<evidence type="ECO:0000313" key="3">
    <source>
        <dbReference type="Ensembl" id="ENSSVLP00005009865.1"/>
    </source>
</evidence>
<evidence type="ECO:0000259" key="2">
    <source>
        <dbReference type="PROSITE" id="PS50011"/>
    </source>
</evidence>
<dbReference type="InterPro" id="IPR011009">
    <property type="entry name" value="Kinase-like_dom_sf"/>
</dbReference>
<accession>A0A8D2B375</accession>
<dbReference type="Proteomes" id="UP000694564">
    <property type="component" value="Chromosome 4"/>
</dbReference>
<proteinExistence type="predicted"/>
<dbReference type="GO" id="GO:0005524">
    <property type="term" value="F:ATP binding"/>
    <property type="evidence" value="ECO:0007669"/>
    <property type="project" value="UniProtKB-UniRule"/>
</dbReference>
<keyword evidence="4" id="KW-1185">Reference proteome</keyword>
<dbReference type="GeneTree" id="ENSGT01010000228668"/>
<name>A0A8D2B375_SCIVU</name>
<dbReference type="AlphaFoldDB" id="A0A8D2B375"/>
<dbReference type="InterPro" id="IPR017441">
    <property type="entry name" value="Protein_kinase_ATP_BS"/>
</dbReference>
<dbReference type="PROSITE" id="PS00107">
    <property type="entry name" value="PROTEIN_KINASE_ATP"/>
    <property type="match status" value="1"/>
</dbReference>
<feature type="domain" description="Protein kinase" evidence="2">
    <location>
        <begin position="13"/>
        <end position="61"/>
    </location>
</feature>
<dbReference type="Ensembl" id="ENSSVLT00005010929.1">
    <property type="protein sequence ID" value="ENSSVLP00005009865.1"/>
    <property type="gene ID" value="ENSSVLG00005007895.1"/>
</dbReference>
<organism evidence="3 4">
    <name type="scientific">Sciurus vulgaris</name>
    <name type="common">Eurasian red squirrel</name>
    <dbReference type="NCBI Taxonomy" id="55149"/>
    <lineage>
        <taxon>Eukaryota</taxon>
        <taxon>Metazoa</taxon>
        <taxon>Chordata</taxon>
        <taxon>Craniata</taxon>
        <taxon>Vertebrata</taxon>
        <taxon>Euteleostomi</taxon>
        <taxon>Mammalia</taxon>
        <taxon>Eutheria</taxon>
        <taxon>Euarchontoglires</taxon>
        <taxon>Glires</taxon>
        <taxon>Rodentia</taxon>
        <taxon>Sciuromorpha</taxon>
        <taxon>Sciuridae</taxon>
        <taxon>Sciurinae</taxon>
        <taxon>Sciurini</taxon>
        <taxon>Sciurus</taxon>
    </lineage>
</organism>
<keyword evidence="1" id="KW-0067">ATP-binding</keyword>
<dbReference type="InterPro" id="IPR000719">
    <property type="entry name" value="Prot_kinase_dom"/>
</dbReference>
<dbReference type="SUPFAM" id="SSF56112">
    <property type="entry name" value="Protein kinase-like (PK-like)"/>
    <property type="match status" value="1"/>
</dbReference>
<sequence length="61" mass="6747">MARHDSCAFTDHYEFVRAIGRGSYGQVALARHRPTGAEVAVKVQENQKRGWVESKNEGTSG</sequence>